<dbReference type="OrthoDB" id="2496787at2759"/>
<dbReference type="VEuPathDB" id="FungiDB:GGTG_07453"/>
<feature type="transmembrane region" description="Helical" evidence="1">
    <location>
        <begin position="49"/>
        <end position="67"/>
    </location>
</feature>
<dbReference type="EnsemblFungi" id="EJT73597">
    <property type="protein sequence ID" value="EJT73597"/>
    <property type="gene ID" value="GGTG_07453"/>
</dbReference>
<keyword evidence="1" id="KW-1133">Transmembrane helix</keyword>
<dbReference type="GeneID" id="20347911"/>
<evidence type="ECO:0000256" key="1">
    <source>
        <dbReference type="SAM" id="Phobius"/>
    </source>
</evidence>
<reference evidence="4" key="4">
    <citation type="journal article" date="2015" name="G3 (Bethesda)">
        <title>Genome sequences of three phytopathogenic species of the Magnaporthaceae family of fungi.</title>
        <authorList>
            <person name="Okagaki L.H."/>
            <person name="Nunes C.C."/>
            <person name="Sailsbery J."/>
            <person name="Clay B."/>
            <person name="Brown D."/>
            <person name="John T."/>
            <person name="Oh Y."/>
            <person name="Young N."/>
            <person name="Fitzgerald M."/>
            <person name="Haas B.J."/>
            <person name="Zeng Q."/>
            <person name="Young S."/>
            <person name="Adiconis X."/>
            <person name="Fan L."/>
            <person name="Levin J.Z."/>
            <person name="Mitchell T.K."/>
            <person name="Okubara P.A."/>
            <person name="Farman M.L."/>
            <person name="Kohn L.M."/>
            <person name="Birren B."/>
            <person name="Ma L.-J."/>
            <person name="Dean R.A."/>
        </authorList>
    </citation>
    <scope>NUCLEOTIDE SEQUENCE</scope>
    <source>
        <strain evidence="4">R3-111a-1</strain>
    </source>
</reference>
<evidence type="ECO:0000313" key="5">
    <source>
        <dbReference type="Proteomes" id="UP000006039"/>
    </source>
</evidence>
<keyword evidence="1" id="KW-0812">Transmembrane</keyword>
<keyword evidence="1" id="KW-0472">Membrane</keyword>
<reference evidence="4" key="5">
    <citation type="submission" date="2018-04" db="UniProtKB">
        <authorList>
            <consortium name="EnsemblFungi"/>
        </authorList>
    </citation>
    <scope>IDENTIFICATION</scope>
    <source>
        <strain evidence="4">R3-111a-1</strain>
    </source>
</reference>
<feature type="transmembrane region" description="Helical" evidence="1">
    <location>
        <begin position="9"/>
        <end position="29"/>
    </location>
</feature>
<proteinExistence type="predicted"/>
<organism evidence="3">
    <name type="scientific">Gaeumannomyces tritici (strain R3-111a-1)</name>
    <name type="common">Wheat and barley take-all root rot fungus</name>
    <name type="synonym">Gaeumannomyces graminis var. tritici</name>
    <dbReference type="NCBI Taxonomy" id="644352"/>
    <lineage>
        <taxon>Eukaryota</taxon>
        <taxon>Fungi</taxon>
        <taxon>Dikarya</taxon>
        <taxon>Ascomycota</taxon>
        <taxon>Pezizomycotina</taxon>
        <taxon>Sordariomycetes</taxon>
        <taxon>Sordariomycetidae</taxon>
        <taxon>Magnaporthales</taxon>
        <taxon>Magnaporthaceae</taxon>
        <taxon>Gaeumannomyces</taxon>
    </lineage>
</organism>
<dbReference type="AlphaFoldDB" id="J3P1Q5"/>
<sequence>MPDAGWDDAYLCLAWACTVAMGLIVAVPLRRVGFGLDFGGPPPQDSVDTVFWMYVMTPICFSAHTLLKASFLAFYARIFGSPELGLRFLGMCDLASLLRWFQWLNMLLGLTLDCLSLGPQWVRANGGRRPVNLSVLLWECSLRESARARVGHFRDKAANLGPGLGRRASRT</sequence>
<reference evidence="3" key="2">
    <citation type="submission" date="2010-07" db="EMBL/GenBank/DDBJ databases">
        <authorList>
            <consortium name="The Broad Institute Genome Sequencing Platform"/>
            <consortium name="Broad Institute Genome Sequencing Center for Infectious Disease"/>
            <person name="Ma L.-J."/>
            <person name="Dead R."/>
            <person name="Young S."/>
            <person name="Zeng Q."/>
            <person name="Koehrsen M."/>
            <person name="Alvarado L."/>
            <person name="Berlin A."/>
            <person name="Chapman S.B."/>
            <person name="Chen Z."/>
            <person name="Freedman E."/>
            <person name="Gellesch M."/>
            <person name="Goldberg J."/>
            <person name="Griggs A."/>
            <person name="Gujja S."/>
            <person name="Heilman E.R."/>
            <person name="Heiman D."/>
            <person name="Hepburn T."/>
            <person name="Howarth C."/>
            <person name="Jen D."/>
            <person name="Larson L."/>
            <person name="Mehta T."/>
            <person name="Neiman D."/>
            <person name="Pearson M."/>
            <person name="Roberts A."/>
            <person name="Saif S."/>
            <person name="Shea T."/>
            <person name="Shenoy N."/>
            <person name="Sisk P."/>
            <person name="Stolte C."/>
            <person name="Sykes S."/>
            <person name="Walk T."/>
            <person name="White J."/>
            <person name="Yandava C."/>
            <person name="Haas B."/>
            <person name="Nusbaum C."/>
            <person name="Birren B."/>
        </authorList>
    </citation>
    <scope>NUCLEOTIDE SEQUENCE</scope>
    <source>
        <strain evidence="3">R3-111a-1</strain>
    </source>
</reference>
<reference evidence="5" key="1">
    <citation type="submission" date="2010-07" db="EMBL/GenBank/DDBJ databases">
        <title>The genome sequence of Gaeumannomyces graminis var. tritici strain R3-111a-1.</title>
        <authorList>
            <consortium name="The Broad Institute Genome Sequencing Platform"/>
            <person name="Ma L.-J."/>
            <person name="Dead R."/>
            <person name="Young S."/>
            <person name="Zeng Q."/>
            <person name="Koehrsen M."/>
            <person name="Alvarado L."/>
            <person name="Berlin A."/>
            <person name="Chapman S.B."/>
            <person name="Chen Z."/>
            <person name="Freedman E."/>
            <person name="Gellesch M."/>
            <person name="Goldberg J."/>
            <person name="Griggs A."/>
            <person name="Gujja S."/>
            <person name="Heilman E.R."/>
            <person name="Heiman D."/>
            <person name="Hepburn T."/>
            <person name="Howarth C."/>
            <person name="Jen D."/>
            <person name="Larson L."/>
            <person name="Mehta T."/>
            <person name="Neiman D."/>
            <person name="Pearson M."/>
            <person name="Roberts A."/>
            <person name="Saif S."/>
            <person name="Shea T."/>
            <person name="Shenoy N."/>
            <person name="Sisk P."/>
            <person name="Stolte C."/>
            <person name="Sykes S."/>
            <person name="Walk T."/>
            <person name="White J."/>
            <person name="Yandava C."/>
            <person name="Haas B."/>
            <person name="Nusbaum C."/>
            <person name="Birren B."/>
        </authorList>
    </citation>
    <scope>NUCLEOTIDE SEQUENCE [LARGE SCALE GENOMIC DNA]</scope>
    <source>
        <strain evidence="5">R3-111a-1</strain>
    </source>
</reference>
<evidence type="ECO:0000313" key="3">
    <source>
        <dbReference type="EMBL" id="EJT73597.1"/>
    </source>
</evidence>
<reference evidence="3" key="3">
    <citation type="submission" date="2010-09" db="EMBL/GenBank/DDBJ databases">
        <title>Annotation of Gaeumannomyces graminis var. tritici R3-111a-1.</title>
        <authorList>
            <consortium name="The Broad Institute Genome Sequencing Platform"/>
            <person name="Ma L.-J."/>
            <person name="Dead R."/>
            <person name="Young S.K."/>
            <person name="Zeng Q."/>
            <person name="Gargeya S."/>
            <person name="Fitzgerald M."/>
            <person name="Haas B."/>
            <person name="Abouelleil A."/>
            <person name="Alvarado L."/>
            <person name="Arachchi H.M."/>
            <person name="Berlin A."/>
            <person name="Brown A."/>
            <person name="Chapman S.B."/>
            <person name="Chen Z."/>
            <person name="Dunbar C."/>
            <person name="Freedman E."/>
            <person name="Gearin G."/>
            <person name="Gellesch M."/>
            <person name="Goldberg J."/>
            <person name="Griggs A."/>
            <person name="Gujja S."/>
            <person name="Heiman D."/>
            <person name="Howarth C."/>
            <person name="Larson L."/>
            <person name="Lui A."/>
            <person name="MacDonald P.J.P."/>
            <person name="Mehta T."/>
            <person name="Montmayeur A."/>
            <person name="Murphy C."/>
            <person name="Neiman D."/>
            <person name="Pearson M."/>
            <person name="Priest M."/>
            <person name="Roberts A."/>
            <person name="Saif S."/>
            <person name="Shea T."/>
            <person name="Shenoy N."/>
            <person name="Sisk P."/>
            <person name="Stolte C."/>
            <person name="Sykes S."/>
            <person name="Yandava C."/>
            <person name="Wortman J."/>
            <person name="Nusbaum C."/>
            <person name="Birren B."/>
        </authorList>
    </citation>
    <scope>NUCLEOTIDE SEQUENCE</scope>
    <source>
        <strain evidence="3">R3-111a-1</strain>
    </source>
</reference>
<dbReference type="InterPro" id="IPR049326">
    <property type="entry name" value="Rhodopsin_dom_fungi"/>
</dbReference>
<protein>
    <recommendedName>
        <fullName evidence="2">Rhodopsin domain-containing protein</fullName>
    </recommendedName>
</protein>
<name>J3P1Q5_GAET3</name>
<gene>
    <name evidence="4" type="primary">20347911</name>
    <name evidence="3" type="ORF">GGTG_07453</name>
</gene>
<dbReference type="EMBL" id="GL385398">
    <property type="protein sequence ID" value="EJT73597.1"/>
    <property type="molecule type" value="Genomic_DNA"/>
</dbReference>
<dbReference type="Pfam" id="PF20684">
    <property type="entry name" value="Fung_rhodopsin"/>
    <property type="match status" value="1"/>
</dbReference>
<evidence type="ECO:0000259" key="2">
    <source>
        <dbReference type="Pfam" id="PF20684"/>
    </source>
</evidence>
<evidence type="ECO:0000313" key="4">
    <source>
        <dbReference type="EnsemblFungi" id="EJT73597"/>
    </source>
</evidence>
<dbReference type="Proteomes" id="UP000006039">
    <property type="component" value="Unassembled WGS sequence"/>
</dbReference>
<keyword evidence="5" id="KW-1185">Reference proteome</keyword>
<dbReference type="RefSeq" id="XP_009223541.1">
    <property type="nucleotide sequence ID" value="XM_009225277.1"/>
</dbReference>
<accession>J3P1Q5</accession>
<feature type="domain" description="Rhodopsin" evidence="2">
    <location>
        <begin position="4"/>
        <end position="138"/>
    </location>
</feature>
<dbReference type="HOGENOM" id="CLU_1562964_0_0_1"/>